<dbReference type="AlphaFoldDB" id="A0A1H9QTN9"/>
<dbReference type="GO" id="GO:0006313">
    <property type="term" value="P:DNA transposition"/>
    <property type="evidence" value="ECO:0007669"/>
    <property type="project" value="InterPro"/>
</dbReference>
<name>A0A1H9QTN9_9BACI</name>
<dbReference type="Proteomes" id="UP000199687">
    <property type="component" value="Unassembled WGS sequence"/>
</dbReference>
<dbReference type="InterPro" id="IPR002514">
    <property type="entry name" value="Transposase_8"/>
</dbReference>
<dbReference type="EMBL" id="FOGL01000007">
    <property type="protein sequence ID" value="SER63229.1"/>
    <property type="molecule type" value="Genomic_DNA"/>
</dbReference>
<dbReference type="GO" id="GO:0004803">
    <property type="term" value="F:transposase activity"/>
    <property type="evidence" value="ECO:0007669"/>
    <property type="project" value="InterPro"/>
</dbReference>
<dbReference type="GO" id="GO:0003677">
    <property type="term" value="F:DNA binding"/>
    <property type="evidence" value="ECO:0007669"/>
    <property type="project" value="InterPro"/>
</dbReference>
<dbReference type="RefSeq" id="WP_089740481.1">
    <property type="nucleotide sequence ID" value="NZ_FOGL01000007.1"/>
</dbReference>
<accession>A0A1H9QTN9</accession>
<proteinExistence type="predicted"/>
<dbReference type="OrthoDB" id="9808061at2"/>
<gene>
    <name evidence="1" type="ORF">SAMN04487944_10777</name>
</gene>
<evidence type="ECO:0000313" key="2">
    <source>
        <dbReference type="Proteomes" id="UP000199687"/>
    </source>
</evidence>
<dbReference type="Pfam" id="PF01527">
    <property type="entry name" value="HTH_Tnp_1"/>
    <property type="match status" value="1"/>
</dbReference>
<organism evidence="1 2">
    <name type="scientific">Gracilibacillus ureilyticus</name>
    <dbReference type="NCBI Taxonomy" id="531814"/>
    <lineage>
        <taxon>Bacteria</taxon>
        <taxon>Bacillati</taxon>
        <taxon>Bacillota</taxon>
        <taxon>Bacilli</taxon>
        <taxon>Bacillales</taxon>
        <taxon>Bacillaceae</taxon>
        <taxon>Gracilibacillus</taxon>
    </lineage>
</organism>
<dbReference type="STRING" id="531814.SAMN04487944_10777"/>
<protein>
    <submittedName>
        <fullName evidence="1">Transposase</fullName>
    </submittedName>
</protein>
<evidence type="ECO:0000313" key="1">
    <source>
        <dbReference type="EMBL" id="SER63229.1"/>
    </source>
</evidence>
<keyword evidence="2" id="KW-1185">Reference proteome</keyword>
<sequence>MTLSDKQIEWEARMKEWKESGLSAAQWCREHDVNLHQMYYWKRRFQQESMDTKETNWLPVQVTESSPTIKSSPIFIHVHDYAVEVPIGADPTQVAEILRVIS</sequence>
<dbReference type="NCBIfam" id="NF047593">
    <property type="entry name" value="IS66_ISAeme5_TnpA"/>
    <property type="match status" value="1"/>
</dbReference>
<reference evidence="1 2" key="1">
    <citation type="submission" date="2016-10" db="EMBL/GenBank/DDBJ databases">
        <authorList>
            <person name="de Groot N.N."/>
        </authorList>
    </citation>
    <scope>NUCLEOTIDE SEQUENCE [LARGE SCALE GENOMIC DNA]</scope>
    <source>
        <strain evidence="1 2">CGMCC 1.7727</strain>
    </source>
</reference>